<dbReference type="InterPro" id="IPR045223">
    <property type="entry name" value="RACK1-like"/>
</dbReference>
<keyword evidence="2 5" id="KW-0853">WD repeat</keyword>
<keyword evidence="3" id="KW-0677">Repeat</keyword>
<evidence type="ECO:0000256" key="1">
    <source>
        <dbReference type="ARBA" id="ARBA00007253"/>
    </source>
</evidence>
<evidence type="ECO:0000256" key="3">
    <source>
        <dbReference type="ARBA" id="ARBA00022737"/>
    </source>
</evidence>
<evidence type="ECO:0000313" key="6">
    <source>
        <dbReference type="EMBL" id="CAD6230286.1"/>
    </source>
</evidence>
<keyword evidence="4" id="KW-0687">Ribonucleoprotein</keyword>
<reference evidence="6" key="1">
    <citation type="submission" date="2020-10" db="EMBL/GenBank/DDBJ databases">
        <authorList>
            <person name="Han B."/>
            <person name="Lu T."/>
            <person name="Zhao Q."/>
            <person name="Huang X."/>
            <person name="Zhao Y."/>
        </authorList>
    </citation>
    <scope>NUCLEOTIDE SEQUENCE</scope>
</reference>
<dbReference type="PROSITE" id="PS50082">
    <property type="entry name" value="WD_REPEATS_2"/>
    <property type="match status" value="3"/>
</dbReference>
<feature type="repeat" description="WD" evidence="5">
    <location>
        <begin position="71"/>
        <end position="112"/>
    </location>
</feature>
<dbReference type="InterPro" id="IPR020472">
    <property type="entry name" value="WD40_PAC1"/>
</dbReference>
<evidence type="ECO:0000256" key="5">
    <source>
        <dbReference type="PROSITE-ProRule" id="PRU00221"/>
    </source>
</evidence>
<dbReference type="SMART" id="SM00320">
    <property type="entry name" value="WD40"/>
    <property type="match status" value="5"/>
</dbReference>
<dbReference type="InterPro" id="IPR036322">
    <property type="entry name" value="WD40_repeat_dom_sf"/>
</dbReference>
<dbReference type="InterPro" id="IPR019775">
    <property type="entry name" value="WD40_repeat_CS"/>
</dbReference>
<evidence type="ECO:0000256" key="2">
    <source>
        <dbReference type="ARBA" id="ARBA00022574"/>
    </source>
</evidence>
<protein>
    <submittedName>
        <fullName evidence="6">Uncharacterized protein</fullName>
    </submittedName>
</protein>
<gene>
    <name evidence="6" type="ORF">NCGR_LOCUS20640</name>
</gene>
<dbReference type="GO" id="GO:0045182">
    <property type="term" value="F:translation regulator activity"/>
    <property type="evidence" value="ECO:0007669"/>
    <property type="project" value="InterPro"/>
</dbReference>
<dbReference type="InterPro" id="IPR015943">
    <property type="entry name" value="WD40/YVTN_repeat-like_dom_sf"/>
</dbReference>
<dbReference type="AlphaFoldDB" id="A0A811P0Y2"/>
<organism evidence="6 7">
    <name type="scientific">Miscanthus lutarioriparius</name>
    <dbReference type="NCBI Taxonomy" id="422564"/>
    <lineage>
        <taxon>Eukaryota</taxon>
        <taxon>Viridiplantae</taxon>
        <taxon>Streptophyta</taxon>
        <taxon>Embryophyta</taxon>
        <taxon>Tracheophyta</taxon>
        <taxon>Spermatophyta</taxon>
        <taxon>Magnoliopsida</taxon>
        <taxon>Liliopsida</taxon>
        <taxon>Poales</taxon>
        <taxon>Poaceae</taxon>
        <taxon>PACMAD clade</taxon>
        <taxon>Panicoideae</taxon>
        <taxon>Andropogonodae</taxon>
        <taxon>Andropogoneae</taxon>
        <taxon>Saccharinae</taxon>
        <taxon>Miscanthus</taxon>
    </lineage>
</organism>
<evidence type="ECO:0000256" key="4">
    <source>
        <dbReference type="ARBA" id="ARBA00023274"/>
    </source>
</evidence>
<dbReference type="EMBL" id="CAJGYO010000005">
    <property type="protein sequence ID" value="CAD6230286.1"/>
    <property type="molecule type" value="Genomic_DNA"/>
</dbReference>
<name>A0A811P0Y2_9POAL</name>
<dbReference type="SUPFAM" id="SSF50978">
    <property type="entry name" value="WD40 repeat-like"/>
    <property type="match status" value="1"/>
</dbReference>
<dbReference type="PRINTS" id="PR00320">
    <property type="entry name" value="GPROTEINBRPT"/>
</dbReference>
<proteinExistence type="inferred from homology"/>
<dbReference type="FunFam" id="2.130.10.10:FF:000615">
    <property type="entry name" value="Receptor for activated C kinase 1"/>
    <property type="match status" value="1"/>
</dbReference>
<feature type="repeat" description="WD" evidence="5">
    <location>
        <begin position="14"/>
        <end position="50"/>
    </location>
</feature>
<comment type="similarity">
    <text evidence="1">Belongs to the WD repeat G protein beta family. Ribosomal protein RACK1 subfamily.</text>
</comment>
<feature type="repeat" description="WD" evidence="5">
    <location>
        <begin position="113"/>
        <end position="145"/>
    </location>
</feature>
<dbReference type="PROSITE" id="PS50294">
    <property type="entry name" value="WD_REPEATS_REGION"/>
    <property type="match status" value="3"/>
</dbReference>
<dbReference type="PROSITE" id="PS00678">
    <property type="entry name" value="WD_REPEATS_1"/>
    <property type="match status" value="2"/>
</dbReference>
<dbReference type="GO" id="GO:1990904">
    <property type="term" value="C:ribonucleoprotein complex"/>
    <property type="evidence" value="ECO:0007669"/>
    <property type="project" value="UniProtKB-KW"/>
</dbReference>
<dbReference type="GO" id="GO:0043022">
    <property type="term" value="F:ribosome binding"/>
    <property type="evidence" value="ECO:0007669"/>
    <property type="project" value="InterPro"/>
</dbReference>
<keyword evidence="7" id="KW-1185">Reference proteome</keyword>
<dbReference type="PANTHER" id="PTHR19868">
    <property type="entry name" value="RECEPTOR FOR ACTIVATED PROTEIN KINASE C RACK1"/>
    <property type="match status" value="1"/>
</dbReference>
<evidence type="ECO:0000313" key="7">
    <source>
        <dbReference type="Proteomes" id="UP000604825"/>
    </source>
</evidence>
<dbReference type="Proteomes" id="UP000604825">
    <property type="component" value="Unassembled WGS sequence"/>
</dbReference>
<dbReference type="InterPro" id="IPR001680">
    <property type="entry name" value="WD40_rpt"/>
</dbReference>
<comment type="caution">
    <text evidence="6">The sequence shown here is derived from an EMBL/GenBank/DDBJ whole genome shotgun (WGS) entry which is preliminary data.</text>
</comment>
<dbReference type="Gene3D" id="2.130.10.10">
    <property type="entry name" value="YVTN repeat-like/Quinoprotein amine dehydrogenase"/>
    <property type="match status" value="2"/>
</dbReference>
<dbReference type="Pfam" id="PF00400">
    <property type="entry name" value="WD40"/>
    <property type="match status" value="4"/>
</dbReference>
<dbReference type="OrthoDB" id="7875889at2759"/>
<accession>A0A811P0Y2</accession>
<sequence>MAGAQETLVLAGVMRGHNGVVTAIATPIDNSPLIVSSSRDKSLLVWDLTNPVQAAGDGTTTADYGVPFRRLTGHSHFVQDVVLSFDGQFALSGSWDGELRLWDLATGKTTRRFVGHEKDVLSVAFSVDNRQIVSASRDRTIKLWNTLIRVQGKRLYALDAGNIIHRSASPNRYWLCAATQESIKIWDLESKHVVQDLKPEVSAAKDQMLYCTCLSWSADGSTLYAGYTDGTIRIYKISGFGY</sequence>
<dbReference type="CDD" id="cd00200">
    <property type="entry name" value="WD40"/>
    <property type="match status" value="1"/>
</dbReference>